<dbReference type="RefSeq" id="WP_283077730.1">
    <property type="nucleotide sequence ID" value="NZ_CP121671.1"/>
</dbReference>
<feature type="transmembrane region" description="Helical" evidence="1">
    <location>
        <begin position="59"/>
        <end position="79"/>
    </location>
</feature>
<dbReference type="Proteomes" id="UP001221597">
    <property type="component" value="Chromosome"/>
</dbReference>
<protein>
    <submittedName>
        <fullName evidence="2">Uncharacterized protein</fullName>
    </submittedName>
</protein>
<feature type="transmembrane region" description="Helical" evidence="1">
    <location>
        <begin position="6"/>
        <end position="24"/>
    </location>
</feature>
<proteinExistence type="predicted"/>
<organism evidence="2 3">
    <name type="scientific">Halobacillus naozhouensis</name>
    <dbReference type="NCBI Taxonomy" id="554880"/>
    <lineage>
        <taxon>Bacteria</taxon>
        <taxon>Bacillati</taxon>
        <taxon>Bacillota</taxon>
        <taxon>Bacilli</taxon>
        <taxon>Bacillales</taxon>
        <taxon>Bacillaceae</taxon>
        <taxon>Halobacillus</taxon>
    </lineage>
</organism>
<keyword evidence="1" id="KW-0472">Membrane</keyword>
<keyword evidence="3" id="KW-1185">Reference proteome</keyword>
<evidence type="ECO:0000256" key="1">
    <source>
        <dbReference type="SAM" id="Phobius"/>
    </source>
</evidence>
<reference evidence="2 3" key="1">
    <citation type="submission" date="2023-04" db="EMBL/GenBank/DDBJ databases">
        <title>Genome sequence of Halobacillus naozhouensis KACC 21980.</title>
        <authorList>
            <person name="Kim S."/>
            <person name="Heo J."/>
            <person name="Kwon S.-W."/>
        </authorList>
    </citation>
    <scope>NUCLEOTIDE SEQUENCE [LARGE SCALE GENOMIC DNA]</scope>
    <source>
        <strain evidence="2 3">KCTC 13234</strain>
    </source>
</reference>
<name>A0ABY8J122_9BACI</name>
<evidence type="ECO:0000313" key="2">
    <source>
        <dbReference type="EMBL" id="WFT75766.1"/>
    </source>
</evidence>
<accession>A0ABY8J122</accession>
<gene>
    <name evidence="2" type="ORF">P9989_05115</name>
</gene>
<sequence>MFPILMAVIILVSIIALVGTLYVGRNVNQTIAKYESEGYSSAEEAASLQDHGKKTSFRLLAIIYGVTFLIAIILTAIFIF</sequence>
<keyword evidence="1" id="KW-0812">Transmembrane</keyword>
<dbReference type="EMBL" id="CP121671">
    <property type="protein sequence ID" value="WFT75766.1"/>
    <property type="molecule type" value="Genomic_DNA"/>
</dbReference>
<evidence type="ECO:0000313" key="3">
    <source>
        <dbReference type="Proteomes" id="UP001221597"/>
    </source>
</evidence>
<keyword evidence="1" id="KW-1133">Transmembrane helix</keyword>